<feature type="domain" description="HTH lacI-type" evidence="4">
    <location>
        <begin position="4"/>
        <end position="44"/>
    </location>
</feature>
<dbReference type="InterPro" id="IPR010982">
    <property type="entry name" value="Lambda_DNA-bd_dom_sf"/>
</dbReference>
<dbReference type="PROSITE" id="PS50932">
    <property type="entry name" value="HTH_LACI_2"/>
    <property type="match status" value="1"/>
</dbReference>
<dbReference type="SUPFAM" id="SSF53822">
    <property type="entry name" value="Periplasmic binding protein-like I"/>
    <property type="match status" value="1"/>
</dbReference>
<dbReference type="GO" id="GO:0000976">
    <property type="term" value="F:transcription cis-regulatory region binding"/>
    <property type="evidence" value="ECO:0007669"/>
    <property type="project" value="TreeGrafter"/>
</dbReference>
<sequence length="339" mass="38171">MKKLTLDTLAKMAGVGVATVDRVLNERGGVSPETTRKVLRAAKEAGLNRTLPEERKSPWQVEVILSSNDTYFFQKLAVDFSEVASSLGYRRLTLHRTLISESQPEKLAQHIIKCSGQRDGIIVFAQNHPAIYDALARCKKNGVPVITLVTDLPDVKRLCHVGINQLQAGRTAGLLMAKMLRQPGEVLVVSGRFDFIAHQHRVEGFKQVLQQKSPDIKLREVLAGEDHRETLRRLLEQNLAQSRNIIGIYNTGDVNTEVSEALARHKLQGKCHYITHELYDLTRKLLESDILSFTLDQNARQHARLALSLMLRALEDNFQPDIYSDGKVEFKVMTAENMD</sequence>
<evidence type="ECO:0000256" key="3">
    <source>
        <dbReference type="ARBA" id="ARBA00023163"/>
    </source>
</evidence>
<dbReference type="EMBL" id="CP165628">
    <property type="protein sequence ID" value="XDU74276.1"/>
    <property type="molecule type" value="Genomic_DNA"/>
</dbReference>
<evidence type="ECO:0000313" key="5">
    <source>
        <dbReference type="EMBL" id="XDU74276.1"/>
    </source>
</evidence>
<dbReference type="InterPro" id="IPR000843">
    <property type="entry name" value="HTH_LacI"/>
</dbReference>
<dbReference type="AlphaFoldDB" id="A0AB39VX64"/>
<evidence type="ECO:0000256" key="2">
    <source>
        <dbReference type="ARBA" id="ARBA00023125"/>
    </source>
</evidence>
<evidence type="ECO:0000259" key="4">
    <source>
        <dbReference type="PROSITE" id="PS50932"/>
    </source>
</evidence>
<dbReference type="Gene3D" id="3.40.50.2300">
    <property type="match status" value="2"/>
</dbReference>
<dbReference type="InterPro" id="IPR028082">
    <property type="entry name" value="Peripla_BP_I"/>
</dbReference>
<dbReference type="PANTHER" id="PTHR30146">
    <property type="entry name" value="LACI-RELATED TRANSCRIPTIONAL REPRESSOR"/>
    <property type="match status" value="1"/>
</dbReference>
<dbReference type="Pfam" id="PF13407">
    <property type="entry name" value="Peripla_BP_4"/>
    <property type="match status" value="1"/>
</dbReference>
<keyword evidence="1" id="KW-0805">Transcription regulation</keyword>
<proteinExistence type="predicted"/>
<dbReference type="SMART" id="SM00354">
    <property type="entry name" value="HTH_LACI"/>
    <property type="match status" value="1"/>
</dbReference>
<organism evidence="5">
    <name type="scientific">Rouxiella sp. WC2420</name>
    <dbReference type="NCBI Taxonomy" id="3234145"/>
    <lineage>
        <taxon>Bacteria</taxon>
        <taxon>Pseudomonadati</taxon>
        <taxon>Pseudomonadota</taxon>
        <taxon>Gammaproteobacteria</taxon>
        <taxon>Enterobacterales</taxon>
        <taxon>Yersiniaceae</taxon>
        <taxon>Rouxiella</taxon>
    </lineage>
</organism>
<dbReference type="GO" id="GO:0003700">
    <property type="term" value="F:DNA-binding transcription factor activity"/>
    <property type="evidence" value="ECO:0007669"/>
    <property type="project" value="TreeGrafter"/>
</dbReference>
<dbReference type="SUPFAM" id="SSF47413">
    <property type="entry name" value="lambda repressor-like DNA-binding domains"/>
    <property type="match status" value="1"/>
</dbReference>
<dbReference type="PANTHER" id="PTHR30146:SF152">
    <property type="entry name" value="TRANSCRIPTIONAL REGULATORY PROTEIN"/>
    <property type="match status" value="1"/>
</dbReference>
<gene>
    <name evidence="5" type="ORF">AB3G37_09470</name>
</gene>
<dbReference type="CDD" id="cd01392">
    <property type="entry name" value="HTH_LacI"/>
    <property type="match status" value="1"/>
</dbReference>
<keyword evidence="3" id="KW-0804">Transcription</keyword>
<dbReference type="CDD" id="cd06307">
    <property type="entry name" value="PBP1_sugar_binding"/>
    <property type="match status" value="1"/>
</dbReference>
<dbReference type="InterPro" id="IPR025997">
    <property type="entry name" value="SBP_2_dom"/>
</dbReference>
<dbReference type="Pfam" id="PF00356">
    <property type="entry name" value="LacI"/>
    <property type="match status" value="1"/>
</dbReference>
<keyword evidence="2 5" id="KW-0238">DNA-binding</keyword>
<dbReference type="Gene3D" id="1.10.260.40">
    <property type="entry name" value="lambda repressor-like DNA-binding domains"/>
    <property type="match status" value="1"/>
</dbReference>
<dbReference type="GO" id="GO:0055085">
    <property type="term" value="P:transmembrane transport"/>
    <property type="evidence" value="ECO:0007669"/>
    <property type="project" value="UniProtKB-ARBA"/>
</dbReference>
<accession>A0AB39VX64</accession>
<dbReference type="RefSeq" id="WP_009635055.1">
    <property type="nucleotide sequence ID" value="NZ_CP165628.1"/>
</dbReference>
<name>A0AB39VX64_9GAMM</name>
<protein>
    <submittedName>
        <fullName evidence="5">LacI family DNA-binding transcriptional regulator</fullName>
    </submittedName>
</protein>
<evidence type="ECO:0000256" key="1">
    <source>
        <dbReference type="ARBA" id="ARBA00023015"/>
    </source>
</evidence>
<reference evidence="5" key="1">
    <citation type="submission" date="2024-07" db="EMBL/GenBank/DDBJ databases">
        <authorList>
            <person name="Biller S.J."/>
        </authorList>
    </citation>
    <scope>NUCLEOTIDE SEQUENCE</scope>
    <source>
        <strain evidence="5">WC2420</strain>
    </source>
</reference>